<organism evidence="1 2">
    <name type="scientific">Slackia equolifaciens</name>
    <dbReference type="NCBI Taxonomy" id="498718"/>
    <lineage>
        <taxon>Bacteria</taxon>
        <taxon>Bacillati</taxon>
        <taxon>Actinomycetota</taxon>
        <taxon>Coriobacteriia</taxon>
        <taxon>Eggerthellales</taxon>
        <taxon>Eggerthellaceae</taxon>
        <taxon>Slackia</taxon>
    </lineage>
</organism>
<keyword evidence="2" id="KW-1185">Reference proteome</keyword>
<gene>
    <name evidence="1" type="ORF">DMP06_05955</name>
</gene>
<sequence length="59" mass="6518">MRAAYTRSLGFEADAKRFETALKQHAERLPRPALSGMWRQLAKTACGAAAAARRNKEDA</sequence>
<reference evidence="2" key="1">
    <citation type="submission" date="2018-05" db="EMBL/GenBank/DDBJ databases">
        <title>Genome Sequencing of selected type strains of the family Eggerthellaceae.</title>
        <authorList>
            <person name="Danylec N."/>
            <person name="Stoll D.A."/>
            <person name="Doetsch A."/>
            <person name="Huch M."/>
        </authorList>
    </citation>
    <scope>NUCLEOTIDE SEQUENCE [LARGE SCALE GENOMIC DNA]</scope>
    <source>
        <strain evidence="2">DSM 24851</strain>
    </source>
</reference>
<dbReference type="Proteomes" id="UP000269591">
    <property type="component" value="Unassembled WGS sequence"/>
</dbReference>
<accession>A0A3N0B0E7</accession>
<dbReference type="AlphaFoldDB" id="A0A3N0B0E7"/>
<name>A0A3N0B0E7_9ACTN</name>
<protein>
    <submittedName>
        <fullName evidence="1">Uncharacterized protein</fullName>
    </submittedName>
</protein>
<proteinExistence type="predicted"/>
<evidence type="ECO:0000313" key="2">
    <source>
        <dbReference type="Proteomes" id="UP000269591"/>
    </source>
</evidence>
<dbReference type="EMBL" id="QIBX01000008">
    <property type="protein sequence ID" value="RNL40279.1"/>
    <property type="molecule type" value="Genomic_DNA"/>
</dbReference>
<evidence type="ECO:0000313" key="1">
    <source>
        <dbReference type="EMBL" id="RNL40279.1"/>
    </source>
</evidence>
<comment type="caution">
    <text evidence="1">The sequence shown here is derived from an EMBL/GenBank/DDBJ whole genome shotgun (WGS) entry which is preliminary data.</text>
</comment>